<protein>
    <submittedName>
        <fullName evidence="8">Farnesyl diphosphate synthase</fullName>
        <ecNumber evidence="8">2.5.1.10</ecNumber>
    </submittedName>
</protein>
<dbReference type="NCBIfam" id="NF045485">
    <property type="entry name" value="FPPsyn"/>
    <property type="match status" value="1"/>
</dbReference>
<comment type="similarity">
    <text evidence="2 7">Belongs to the FPP/GGPP synthase family.</text>
</comment>
<dbReference type="OrthoDB" id="9805316at2"/>
<dbReference type="PANTHER" id="PTHR43281">
    <property type="entry name" value="FARNESYL DIPHOSPHATE SYNTHASE"/>
    <property type="match status" value="1"/>
</dbReference>
<dbReference type="GO" id="GO:0008654">
    <property type="term" value="P:phospholipid biosynthetic process"/>
    <property type="evidence" value="ECO:0007669"/>
    <property type="project" value="UniProtKB-ARBA"/>
</dbReference>
<dbReference type="GO" id="GO:0005737">
    <property type="term" value="C:cytoplasm"/>
    <property type="evidence" value="ECO:0007669"/>
    <property type="project" value="UniProtKB-ARBA"/>
</dbReference>
<keyword evidence="6" id="KW-0414">Isoprene biosynthesis</keyword>
<dbReference type="CDD" id="cd00685">
    <property type="entry name" value="Trans_IPPS_HT"/>
    <property type="match status" value="1"/>
</dbReference>
<evidence type="ECO:0000256" key="5">
    <source>
        <dbReference type="ARBA" id="ARBA00022842"/>
    </source>
</evidence>
<reference evidence="8 9" key="1">
    <citation type="submission" date="2019-02" db="EMBL/GenBank/DDBJ databases">
        <authorList>
            <person name="Manzano-Marin A."/>
            <person name="Manzano-Marin A."/>
        </authorList>
    </citation>
    <scope>NUCLEOTIDE SEQUENCE [LARGE SCALE GENOMIC DNA]</scope>
    <source>
        <strain evidence="8 9">ErCipseudotsugae</strain>
    </source>
</reference>
<dbReference type="PROSITE" id="PS00444">
    <property type="entry name" value="POLYPRENYL_SYNTHASE_2"/>
    <property type="match status" value="1"/>
</dbReference>
<dbReference type="InterPro" id="IPR053378">
    <property type="entry name" value="Prenyl_diphosphate_synthase"/>
</dbReference>
<gene>
    <name evidence="8" type="primary">ispA</name>
    <name evidence="8" type="ORF">ERCIPSPA2889_231</name>
</gene>
<organism evidence="8 9">
    <name type="scientific">Candidatus Erwinia haradaeae</name>
    <dbReference type="NCBI Taxonomy" id="1922217"/>
    <lineage>
        <taxon>Bacteria</taxon>
        <taxon>Pseudomonadati</taxon>
        <taxon>Pseudomonadota</taxon>
        <taxon>Gammaproteobacteria</taxon>
        <taxon>Enterobacterales</taxon>
        <taxon>Erwiniaceae</taxon>
        <taxon>Erwinia</taxon>
    </lineage>
</organism>
<evidence type="ECO:0000256" key="4">
    <source>
        <dbReference type="ARBA" id="ARBA00022723"/>
    </source>
</evidence>
<dbReference type="Proteomes" id="UP000294343">
    <property type="component" value="Chromosome"/>
</dbReference>
<dbReference type="FunFam" id="1.10.600.10:FF:000001">
    <property type="entry name" value="Geranylgeranyl diphosphate synthase"/>
    <property type="match status" value="1"/>
</dbReference>
<evidence type="ECO:0000256" key="2">
    <source>
        <dbReference type="ARBA" id="ARBA00006706"/>
    </source>
</evidence>
<dbReference type="RefSeq" id="WP_157989047.1">
    <property type="nucleotide sequence ID" value="NZ_LR217730.1"/>
</dbReference>
<evidence type="ECO:0000256" key="1">
    <source>
        <dbReference type="ARBA" id="ARBA00001946"/>
    </source>
</evidence>
<keyword evidence="4" id="KW-0479">Metal-binding</keyword>
<evidence type="ECO:0000256" key="3">
    <source>
        <dbReference type="ARBA" id="ARBA00022679"/>
    </source>
</evidence>
<dbReference type="SFLD" id="SFLDG01017">
    <property type="entry name" value="Polyprenyl_Transferase_Like"/>
    <property type="match status" value="1"/>
</dbReference>
<dbReference type="InterPro" id="IPR033749">
    <property type="entry name" value="Polyprenyl_synt_CS"/>
</dbReference>
<name>A0A451DH33_9GAMM</name>
<dbReference type="InterPro" id="IPR008949">
    <property type="entry name" value="Isoprenoid_synthase_dom_sf"/>
</dbReference>
<evidence type="ECO:0000313" key="8">
    <source>
        <dbReference type="EMBL" id="VFP85961.1"/>
    </source>
</evidence>
<dbReference type="SUPFAM" id="SSF48576">
    <property type="entry name" value="Terpenoid synthases"/>
    <property type="match status" value="1"/>
</dbReference>
<evidence type="ECO:0000313" key="9">
    <source>
        <dbReference type="Proteomes" id="UP000294343"/>
    </source>
</evidence>
<keyword evidence="3 7" id="KW-0808">Transferase</keyword>
<comment type="cofactor">
    <cofactor evidence="1">
        <name>Mg(2+)</name>
        <dbReference type="ChEBI" id="CHEBI:18420"/>
    </cofactor>
</comment>
<evidence type="ECO:0000256" key="7">
    <source>
        <dbReference type="RuleBase" id="RU004466"/>
    </source>
</evidence>
<dbReference type="EMBL" id="LR217730">
    <property type="protein sequence ID" value="VFP85961.1"/>
    <property type="molecule type" value="Genomic_DNA"/>
</dbReference>
<dbReference type="GO" id="GO:0016114">
    <property type="term" value="P:terpenoid biosynthetic process"/>
    <property type="evidence" value="ECO:0007669"/>
    <property type="project" value="UniProtKB-ARBA"/>
</dbReference>
<dbReference type="SFLD" id="SFLDS00005">
    <property type="entry name" value="Isoprenoid_Synthase_Type_I"/>
    <property type="match status" value="1"/>
</dbReference>
<dbReference type="NCBIfam" id="NF007877">
    <property type="entry name" value="PRK10581.1"/>
    <property type="match status" value="1"/>
</dbReference>
<keyword evidence="5" id="KW-0460">Magnesium</keyword>
<proteinExistence type="inferred from homology"/>
<dbReference type="GO" id="GO:0046872">
    <property type="term" value="F:metal ion binding"/>
    <property type="evidence" value="ECO:0007669"/>
    <property type="project" value="UniProtKB-KW"/>
</dbReference>
<dbReference type="GO" id="GO:0004337">
    <property type="term" value="F:(2E,6E)-farnesyl diphosphate synthase activity"/>
    <property type="evidence" value="ECO:0007669"/>
    <property type="project" value="UniProtKB-EC"/>
</dbReference>
<dbReference type="PANTHER" id="PTHR43281:SF1">
    <property type="entry name" value="FARNESYL DIPHOSPHATE SYNTHASE"/>
    <property type="match status" value="1"/>
</dbReference>
<accession>A0A451DH33</accession>
<dbReference type="InterPro" id="IPR000092">
    <property type="entry name" value="Polyprenyl_synt"/>
</dbReference>
<evidence type="ECO:0000256" key="6">
    <source>
        <dbReference type="ARBA" id="ARBA00023229"/>
    </source>
</evidence>
<dbReference type="EC" id="2.5.1.10" evidence="8"/>
<sequence length="299" mass="33005">MSFNVSLNSYFNRINVVLTDYLSKLPLKRTPLVQAMEYSVLLGGKRLRPLLVYATGNMLHVKDVSLDAPAAAIECMHAYSLIHDDLPAIDNDVLRRDQATCHYKFGEDIAILAGDALQTLSFSILINSKIPGVVLENRISMLSELAHASGVTGMCGGQILDLISEGQQISIDNLERIHQHKTGALIRSAVRLGALTAGDIGVDLIPDLDKFSNAIGLAFQVKDDILDVTKDNNSLPQRTRPGSRWRKSTYPELIGLDNSRAKIKDLYNKSLSILEILSKQKYNTTMLQALASFIITRDQ</sequence>
<dbReference type="Pfam" id="PF00348">
    <property type="entry name" value="polyprenyl_synt"/>
    <property type="match status" value="1"/>
</dbReference>
<dbReference type="AlphaFoldDB" id="A0A451DH33"/>
<dbReference type="Gene3D" id="1.10.600.10">
    <property type="entry name" value="Farnesyl Diphosphate Synthase"/>
    <property type="match status" value="1"/>
</dbReference>